<gene>
    <name evidence="7" type="ORF">EV356DRAFT_340507</name>
</gene>
<keyword evidence="5" id="KW-0663">Pyridoxal phosphate</keyword>
<evidence type="ECO:0000256" key="5">
    <source>
        <dbReference type="ARBA" id="ARBA00022898"/>
    </source>
</evidence>
<dbReference type="Proteomes" id="UP000800092">
    <property type="component" value="Unassembled WGS sequence"/>
</dbReference>
<dbReference type="CDD" id="cd00609">
    <property type="entry name" value="AAT_like"/>
    <property type="match status" value="1"/>
</dbReference>
<evidence type="ECO:0000256" key="2">
    <source>
        <dbReference type="ARBA" id="ARBA00007441"/>
    </source>
</evidence>
<sequence>MDPRQIIRPAKRDLRSLPGKTNIEPTEQANIAEGNVWSWIHEIIVASPVQPVANLGTGFVDFNPPKFVLEAYKEALNNVEYNQYAPITGLPSLKLAVSKIWSPFYERVLNPDTDICICNGAQEALLSSIMAFVRPGDEVILFEPVFELYVVQLKLVGATAVYVPLQPPKGIDTENLTGNDWRLDMRDFKKAVTSKTKAVILNNPHNPLGKVFTLNEIRSIGQICVSHDLLLISDEVYERIAFDTPFTRAASIDSTISARTLTAISLGKLFNATGWRVGFVIGHARLIHHIQNTHAVLAYASSSPTQAACARGLLEAEQNGFWEENRRDVKARVQRICNVLDEIGLPYVKPLGAYFLFVNISKIKLPPTFKFPRTVTKHGSKDWKVCYYMINEIGVASIPGSCKSIVQLVTG</sequence>
<dbReference type="GO" id="GO:0030170">
    <property type="term" value="F:pyridoxal phosphate binding"/>
    <property type="evidence" value="ECO:0007669"/>
    <property type="project" value="InterPro"/>
</dbReference>
<dbReference type="Pfam" id="PF00155">
    <property type="entry name" value="Aminotran_1_2"/>
    <property type="match status" value="1"/>
</dbReference>
<dbReference type="GO" id="GO:0016212">
    <property type="term" value="F:kynurenine-oxoglutarate transaminase activity"/>
    <property type="evidence" value="ECO:0007669"/>
    <property type="project" value="TreeGrafter"/>
</dbReference>
<dbReference type="PROSITE" id="PS00105">
    <property type="entry name" value="AA_TRANSFER_CLASS_1"/>
    <property type="match status" value="1"/>
</dbReference>
<protein>
    <submittedName>
        <fullName evidence="7">PLP-dependent transferase</fullName>
    </submittedName>
</protein>
<dbReference type="InterPro" id="IPR015424">
    <property type="entry name" value="PyrdxlP-dep_Trfase"/>
</dbReference>
<dbReference type="InterPro" id="IPR004839">
    <property type="entry name" value="Aminotransferase_I/II_large"/>
</dbReference>
<evidence type="ECO:0000259" key="6">
    <source>
        <dbReference type="Pfam" id="PF00155"/>
    </source>
</evidence>
<dbReference type="Gene3D" id="3.90.1150.10">
    <property type="entry name" value="Aspartate Aminotransferase, domain 1"/>
    <property type="match status" value="1"/>
</dbReference>
<dbReference type="InterPro" id="IPR015422">
    <property type="entry name" value="PyrdxlP-dep_Trfase_small"/>
</dbReference>
<evidence type="ECO:0000313" key="7">
    <source>
        <dbReference type="EMBL" id="KAF2230513.1"/>
    </source>
</evidence>
<dbReference type="GO" id="GO:0005739">
    <property type="term" value="C:mitochondrion"/>
    <property type="evidence" value="ECO:0007669"/>
    <property type="project" value="TreeGrafter"/>
</dbReference>
<dbReference type="EMBL" id="ML991840">
    <property type="protein sequence ID" value="KAF2230513.1"/>
    <property type="molecule type" value="Genomic_DNA"/>
</dbReference>
<comment type="similarity">
    <text evidence="2">Belongs to the class-I pyridoxal-phosphate-dependent aminotransferase family.</text>
</comment>
<dbReference type="PANTHER" id="PTHR43807:SF20">
    <property type="entry name" value="FI04487P"/>
    <property type="match status" value="1"/>
</dbReference>
<proteinExistence type="inferred from homology"/>
<evidence type="ECO:0000256" key="1">
    <source>
        <dbReference type="ARBA" id="ARBA00001933"/>
    </source>
</evidence>
<comment type="cofactor">
    <cofactor evidence="1">
        <name>pyridoxal 5'-phosphate</name>
        <dbReference type="ChEBI" id="CHEBI:597326"/>
    </cofactor>
</comment>
<dbReference type="SUPFAM" id="SSF53383">
    <property type="entry name" value="PLP-dependent transferases"/>
    <property type="match status" value="1"/>
</dbReference>
<reference evidence="7" key="1">
    <citation type="journal article" date="2020" name="Stud. Mycol.">
        <title>101 Dothideomycetes genomes: a test case for predicting lifestyles and emergence of pathogens.</title>
        <authorList>
            <person name="Haridas S."/>
            <person name="Albert R."/>
            <person name="Binder M."/>
            <person name="Bloem J."/>
            <person name="Labutti K."/>
            <person name="Salamov A."/>
            <person name="Andreopoulos B."/>
            <person name="Baker S."/>
            <person name="Barry K."/>
            <person name="Bills G."/>
            <person name="Bluhm B."/>
            <person name="Cannon C."/>
            <person name="Castanera R."/>
            <person name="Culley D."/>
            <person name="Daum C."/>
            <person name="Ezra D."/>
            <person name="Gonzalez J."/>
            <person name="Henrissat B."/>
            <person name="Kuo A."/>
            <person name="Liang C."/>
            <person name="Lipzen A."/>
            <person name="Lutzoni F."/>
            <person name="Magnuson J."/>
            <person name="Mondo S."/>
            <person name="Nolan M."/>
            <person name="Ohm R."/>
            <person name="Pangilinan J."/>
            <person name="Park H.-J."/>
            <person name="Ramirez L."/>
            <person name="Alfaro M."/>
            <person name="Sun H."/>
            <person name="Tritt A."/>
            <person name="Yoshinaga Y."/>
            <person name="Zwiers L.-H."/>
            <person name="Turgeon B."/>
            <person name="Goodwin S."/>
            <person name="Spatafora J."/>
            <person name="Crous P."/>
            <person name="Grigoriev I."/>
        </authorList>
    </citation>
    <scope>NUCLEOTIDE SEQUENCE</scope>
    <source>
        <strain evidence="7">Tuck. ex Michener</strain>
    </source>
</reference>
<keyword evidence="3" id="KW-0032">Aminotransferase</keyword>
<dbReference type="FunFam" id="3.40.640.10:FF:000024">
    <property type="entry name" value="Kynurenine--oxoglutarate transaminase 3"/>
    <property type="match status" value="1"/>
</dbReference>
<evidence type="ECO:0000256" key="3">
    <source>
        <dbReference type="ARBA" id="ARBA00022576"/>
    </source>
</evidence>
<dbReference type="OrthoDB" id="2414662at2759"/>
<accession>A0A6A6GYT7</accession>
<evidence type="ECO:0000313" key="8">
    <source>
        <dbReference type="Proteomes" id="UP000800092"/>
    </source>
</evidence>
<dbReference type="PANTHER" id="PTHR43807">
    <property type="entry name" value="FI04487P"/>
    <property type="match status" value="1"/>
</dbReference>
<feature type="domain" description="Aminotransferase class I/classII large" evidence="6">
    <location>
        <begin position="52"/>
        <end position="402"/>
    </location>
</feature>
<dbReference type="Gene3D" id="3.40.640.10">
    <property type="entry name" value="Type I PLP-dependent aspartate aminotransferase-like (Major domain)"/>
    <property type="match status" value="1"/>
</dbReference>
<keyword evidence="4 7" id="KW-0808">Transferase</keyword>
<dbReference type="InterPro" id="IPR004838">
    <property type="entry name" value="NHTrfase_class1_PyrdxlP-BS"/>
</dbReference>
<keyword evidence="8" id="KW-1185">Reference proteome</keyword>
<organism evidence="7 8">
    <name type="scientific">Viridothelium virens</name>
    <name type="common">Speckled blister lichen</name>
    <name type="synonym">Trypethelium virens</name>
    <dbReference type="NCBI Taxonomy" id="1048519"/>
    <lineage>
        <taxon>Eukaryota</taxon>
        <taxon>Fungi</taxon>
        <taxon>Dikarya</taxon>
        <taxon>Ascomycota</taxon>
        <taxon>Pezizomycotina</taxon>
        <taxon>Dothideomycetes</taxon>
        <taxon>Dothideomycetes incertae sedis</taxon>
        <taxon>Trypetheliales</taxon>
        <taxon>Trypetheliaceae</taxon>
        <taxon>Viridothelium</taxon>
    </lineage>
</organism>
<dbReference type="InterPro" id="IPR015421">
    <property type="entry name" value="PyrdxlP-dep_Trfase_major"/>
</dbReference>
<dbReference type="AlphaFoldDB" id="A0A6A6GYT7"/>
<evidence type="ECO:0000256" key="4">
    <source>
        <dbReference type="ARBA" id="ARBA00022679"/>
    </source>
</evidence>
<dbReference type="InterPro" id="IPR051326">
    <property type="entry name" value="Kynurenine-oxoglutarate_AT"/>
</dbReference>
<name>A0A6A6GYT7_VIRVR</name>